<protein>
    <submittedName>
        <fullName evidence="1">Uncharacterized protein</fullName>
    </submittedName>
</protein>
<dbReference type="Proteomes" id="UP000809243">
    <property type="component" value="Unassembled WGS sequence"/>
</dbReference>
<name>A0A938YRU6_9ARCH</name>
<proteinExistence type="predicted"/>
<dbReference type="EMBL" id="JAFGDB010000006">
    <property type="protein sequence ID" value="MBN2066897.1"/>
    <property type="molecule type" value="Genomic_DNA"/>
</dbReference>
<dbReference type="SUPFAM" id="SSF52317">
    <property type="entry name" value="Class I glutamine amidotransferase-like"/>
    <property type="match status" value="1"/>
</dbReference>
<reference evidence="1" key="1">
    <citation type="submission" date="2021-01" db="EMBL/GenBank/DDBJ databases">
        <title>Active Sulfur Cycling in an Early Earth Analoge.</title>
        <authorList>
            <person name="Hahn C.R."/>
            <person name="Youssef N.H."/>
            <person name="Elshahed M."/>
        </authorList>
    </citation>
    <scope>NUCLEOTIDE SEQUENCE</scope>
    <source>
        <strain evidence="1">Zod_Metabat.1151</strain>
    </source>
</reference>
<organism evidence="1 2">
    <name type="scientific">Candidatus Iainarchaeum sp</name>
    <dbReference type="NCBI Taxonomy" id="3101447"/>
    <lineage>
        <taxon>Archaea</taxon>
        <taxon>Candidatus Iainarchaeota</taxon>
        <taxon>Candidatus Iainarchaeia</taxon>
        <taxon>Candidatus Iainarchaeales</taxon>
        <taxon>Candidatus Iainarchaeaceae</taxon>
        <taxon>Candidatus Iainarchaeum</taxon>
    </lineage>
</organism>
<sequence length="327" mass="35796">MNQEMMVKTGTRVLILAALILALLFVLTFTGIMKCNQIPVIGGAWCNVYWFIKTIATGSPKVLIVYGDYGLGNPFEGEGSLKELLSNPSMLGVYADTMPVERVSLGNLRGYDIVIVERARKIETVQMRAFIDYATGPTGGTLIWTGDAGTELGPKDRYLYTTDRNPDADINKVIGPWARRDGDYMISFDYLLGVESPEHNYCDIASCSENAPVLAGNMETEPSGSHPLIRGLSRSLPLYVFKGEDFAIVKTLSGGITTEVLSLDFGARLVSADLNRSVPLIVTAGLGERAIYYALPPEYYANPRLAENGKSPYFVPVENMYYGVIKG</sequence>
<comment type="caution">
    <text evidence="1">The sequence shown here is derived from an EMBL/GenBank/DDBJ whole genome shotgun (WGS) entry which is preliminary data.</text>
</comment>
<evidence type="ECO:0000313" key="1">
    <source>
        <dbReference type="EMBL" id="MBN2066897.1"/>
    </source>
</evidence>
<dbReference type="InterPro" id="IPR029062">
    <property type="entry name" value="Class_I_gatase-like"/>
</dbReference>
<accession>A0A938YRU6</accession>
<evidence type="ECO:0000313" key="2">
    <source>
        <dbReference type="Proteomes" id="UP000809243"/>
    </source>
</evidence>
<dbReference type="AlphaFoldDB" id="A0A938YRU6"/>
<gene>
    <name evidence="1" type="ORF">JW744_00330</name>
</gene>